<evidence type="ECO:0000256" key="1">
    <source>
        <dbReference type="ARBA" id="ARBA00006442"/>
    </source>
</evidence>
<dbReference type="PANTHER" id="PTHR43735">
    <property type="entry name" value="APOPTOSIS-INDUCING FACTOR 1"/>
    <property type="match status" value="1"/>
</dbReference>
<accession>A0A8H7PEG4</accession>
<dbReference type="PANTHER" id="PTHR43735:SF3">
    <property type="entry name" value="FERROPTOSIS SUPPRESSOR PROTEIN 1"/>
    <property type="match status" value="1"/>
</dbReference>
<dbReference type="Pfam" id="PF07992">
    <property type="entry name" value="Pyr_redox_2"/>
    <property type="match status" value="1"/>
</dbReference>
<protein>
    <recommendedName>
        <fullName evidence="5">FAD/NAD(P)-binding domain-containing protein</fullName>
    </recommendedName>
</protein>
<dbReference type="InterPro" id="IPR023753">
    <property type="entry name" value="FAD/NAD-binding_dom"/>
</dbReference>
<evidence type="ECO:0000256" key="3">
    <source>
        <dbReference type="ARBA" id="ARBA00022827"/>
    </source>
</evidence>
<reference evidence="6" key="1">
    <citation type="submission" date="2020-12" db="EMBL/GenBank/DDBJ databases">
        <title>Metabolic potential, ecology and presence of endohyphal bacteria is reflected in genomic diversity of Mucoromycotina.</title>
        <authorList>
            <person name="Muszewska A."/>
            <person name="Okrasinska A."/>
            <person name="Steczkiewicz K."/>
            <person name="Drgas O."/>
            <person name="Orlowska M."/>
            <person name="Perlinska-Lenart U."/>
            <person name="Aleksandrzak-Piekarczyk T."/>
            <person name="Szatraj K."/>
            <person name="Zielenkiewicz U."/>
            <person name="Pilsyk S."/>
            <person name="Malc E."/>
            <person name="Mieczkowski P."/>
            <person name="Kruszewska J.S."/>
            <person name="Biernat P."/>
            <person name="Pawlowska J."/>
        </authorList>
    </citation>
    <scope>NUCLEOTIDE SEQUENCE</scope>
    <source>
        <strain evidence="6">WA0000067209</strain>
    </source>
</reference>
<comment type="similarity">
    <text evidence="1">Belongs to the FAD-dependent oxidoreductase family.</text>
</comment>
<dbReference type="InterPro" id="IPR036188">
    <property type="entry name" value="FAD/NAD-bd_sf"/>
</dbReference>
<evidence type="ECO:0000256" key="2">
    <source>
        <dbReference type="ARBA" id="ARBA00022630"/>
    </source>
</evidence>
<organism evidence="6 7">
    <name type="scientific">Mortierella isabellina</name>
    <name type="common">Filamentous fungus</name>
    <name type="synonym">Umbelopsis isabellina</name>
    <dbReference type="NCBI Taxonomy" id="91625"/>
    <lineage>
        <taxon>Eukaryota</taxon>
        <taxon>Fungi</taxon>
        <taxon>Fungi incertae sedis</taxon>
        <taxon>Mucoromycota</taxon>
        <taxon>Mucoromycotina</taxon>
        <taxon>Umbelopsidomycetes</taxon>
        <taxon>Umbelopsidales</taxon>
        <taxon>Umbelopsidaceae</taxon>
        <taxon>Umbelopsis</taxon>
    </lineage>
</organism>
<keyword evidence="4" id="KW-0560">Oxidoreductase</keyword>
<dbReference type="EMBL" id="JAEPQZ010000019">
    <property type="protein sequence ID" value="KAG2171841.1"/>
    <property type="molecule type" value="Genomic_DNA"/>
</dbReference>
<evidence type="ECO:0000313" key="7">
    <source>
        <dbReference type="Proteomes" id="UP000654370"/>
    </source>
</evidence>
<evidence type="ECO:0000313" key="6">
    <source>
        <dbReference type="EMBL" id="KAG2171841.1"/>
    </source>
</evidence>
<proteinExistence type="inferred from homology"/>
<feature type="domain" description="FAD/NAD(P)-binding" evidence="5">
    <location>
        <begin position="6"/>
        <end position="311"/>
    </location>
</feature>
<gene>
    <name evidence="6" type="ORF">INT43_008221</name>
</gene>
<comment type="caution">
    <text evidence="6">The sequence shown here is derived from an EMBL/GenBank/DDBJ whole genome shotgun (WGS) entry which is preliminary data.</text>
</comment>
<keyword evidence="2" id="KW-0285">Flavoprotein</keyword>
<dbReference type="Gene3D" id="3.50.50.100">
    <property type="match status" value="1"/>
</dbReference>
<dbReference type="OrthoDB" id="202203at2759"/>
<keyword evidence="7" id="KW-1185">Reference proteome</keyword>
<sequence>MSEIKNVVVIGLSYSGVSTANELAKKLPAGYRVLAIERNEYAFNPVPALRAAVVPGWEDKVMIKTDKLFPANSAHKTLVGATVTKIDQNSVILDREVELDGKATSSIPFSYLAVATGSVGHFPIRVPDYQGPEDAKKAFQKLQGEVKDSKKLLIIGGGPVGFEFAGEVTEYYNGSKGKDKKEITLVNATPRLLHIDVKDGVHRKALSALQKSGVNVILGHFVNDIDPTHNGALGKTQTFTLDDGKTVEADFVLIGIGSKANSSLVVESFGQDAIETPTQQIKVRNTLQLESQDNIFAVGDCNNVKENKQAAWTGKQATAAADNIVALITNSTLKEYGPQSTIIMVASYGTKDAAGQLPFGFGVPSWLGTRLKSKGLFADKFAESFNTTLI</sequence>
<dbReference type="Proteomes" id="UP000654370">
    <property type="component" value="Unassembled WGS sequence"/>
</dbReference>
<name>A0A8H7PEG4_MORIS</name>
<dbReference type="PRINTS" id="PR00368">
    <property type="entry name" value="FADPNR"/>
</dbReference>
<dbReference type="GO" id="GO:0050660">
    <property type="term" value="F:flavin adenine dinucleotide binding"/>
    <property type="evidence" value="ECO:0007669"/>
    <property type="project" value="TreeGrafter"/>
</dbReference>
<evidence type="ECO:0000256" key="4">
    <source>
        <dbReference type="ARBA" id="ARBA00023002"/>
    </source>
</evidence>
<evidence type="ECO:0000259" key="5">
    <source>
        <dbReference type="Pfam" id="PF07992"/>
    </source>
</evidence>
<dbReference type="SUPFAM" id="SSF51905">
    <property type="entry name" value="FAD/NAD(P)-binding domain"/>
    <property type="match status" value="1"/>
</dbReference>
<dbReference type="GO" id="GO:0004174">
    <property type="term" value="F:electron-transferring-flavoprotein dehydrogenase activity"/>
    <property type="evidence" value="ECO:0007669"/>
    <property type="project" value="TreeGrafter"/>
</dbReference>
<dbReference type="AlphaFoldDB" id="A0A8H7PEG4"/>
<dbReference type="PRINTS" id="PR00411">
    <property type="entry name" value="PNDRDTASEI"/>
</dbReference>
<keyword evidence="3" id="KW-0274">FAD</keyword>
<dbReference type="GO" id="GO:0005737">
    <property type="term" value="C:cytoplasm"/>
    <property type="evidence" value="ECO:0007669"/>
    <property type="project" value="TreeGrafter"/>
</dbReference>